<dbReference type="Pfam" id="PF13925">
    <property type="entry name" value="Katanin_con80"/>
    <property type="match status" value="1"/>
</dbReference>
<comment type="subcellular location">
    <subcellularLocation>
        <location evidence="1">Cytoplasm</location>
        <location evidence="1">Cytoskeleton</location>
    </subcellularLocation>
</comment>
<evidence type="ECO:0000313" key="5">
    <source>
        <dbReference type="EMBL" id="GFY69285.1"/>
    </source>
</evidence>
<evidence type="ECO:0000256" key="1">
    <source>
        <dbReference type="ARBA" id="ARBA00004245"/>
    </source>
</evidence>
<evidence type="ECO:0000256" key="2">
    <source>
        <dbReference type="ARBA" id="ARBA00022490"/>
    </source>
</evidence>
<dbReference type="OrthoDB" id="6425820at2759"/>
<proteinExistence type="predicted"/>
<feature type="domain" description="Katanin p80 subunit C-terminal" evidence="4">
    <location>
        <begin position="103"/>
        <end position="182"/>
    </location>
</feature>
<dbReference type="GO" id="GO:0008017">
    <property type="term" value="F:microtubule binding"/>
    <property type="evidence" value="ECO:0007669"/>
    <property type="project" value="InterPro"/>
</dbReference>
<dbReference type="InterPro" id="IPR028021">
    <property type="entry name" value="Katanin_C-terminal"/>
</dbReference>
<feature type="non-terminal residue" evidence="5">
    <location>
        <position position="1"/>
    </location>
</feature>
<protein>
    <submittedName>
        <fullName evidence="5">Katanin p80 WD40 repeat-containing subunit B1</fullName>
    </submittedName>
</protein>
<evidence type="ECO:0000259" key="4">
    <source>
        <dbReference type="Pfam" id="PF13925"/>
    </source>
</evidence>
<dbReference type="PANTHER" id="PTHR19845">
    <property type="entry name" value="KATANIN P80 SUBUNIT"/>
    <property type="match status" value="1"/>
</dbReference>
<dbReference type="GO" id="GO:0007019">
    <property type="term" value="P:microtubule depolymerization"/>
    <property type="evidence" value="ECO:0007669"/>
    <property type="project" value="TreeGrafter"/>
</dbReference>
<evidence type="ECO:0000313" key="6">
    <source>
        <dbReference type="Proteomes" id="UP000886998"/>
    </source>
</evidence>
<dbReference type="PANTHER" id="PTHR19845:SF0">
    <property type="entry name" value="KATANIN P80 WD40 REPEAT-CONTAINING SUBUNIT B1"/>
    <property type="match status" value="1"/>
</dbReference>
<dbReference type="EMBL" id="BMAV01017529">
    <property type="protein sequence ID" value="GFY69285.1"/>
    <property type="molecule type" value="Genomic_DNA"/>
</dbReference>
<name>A0A8X6YEB4_9ARAC</name>
<evidence type="ECO:0000256" key="3">
    <source>
        <dbReference type="ARBA" id="ARBA00023212"/>
    </source>
</evidence>
<dbReference type="Proteomes" id="UP000886998">
    <property type="component" value="Unassembled WGS sequence"/>
</dbReference>
<keyword evidence="2" id="KW-0963">Cytoplasm</keyword>
<dbReference type="AlphaFoldDB" id="A0A8X6YEB4"/>
<gene>
    <name evidence="5" type="primary">KATNB1_1</name>
    <name evidence="5" type="ORF">TNIN_364581</name>
</gene>
<keyword evidence="3" id="KW-0206">Cytoskeleton</keyword>
<dbReference type="GO" id="GO:0008352">
    <property type="term" value="C:katanin complex"/>
    <property type="evidence" value="ECO:0007669"/>
    <property type="project" value="TreeGrafter"/>
</dbReference>
<keyword evidence="6" id="KW-1185">Reference proteome</keyword>
<organism evidence="5 6">
    <name type="scientific">Trichonephila inaurata madagascariensis</name>
    <dbReference type="NCBI Taxonomy" id="2747483"/>
    <lineage>
        <taxon>Eukaryota</taxon>
        <taxon>Metazoa</taxon>
        <taxon>Ecdysozoa</taxon>
        <taxon>Arthropoda</taxon>
        <taxon>Chelicerata</taxon>
        <taxon>Arachnida</taxon>
        <taxon>Araneae</taxon>
        <taxon>Araneomorphae</taxon>
        <taxon>Entelegynae</taxon>
        <taxon>Araneoidea</taxon>
        <taxon>Nephilidae</taxon>
        <taxon>Trichonephila</taxon>
        <taxon>Trichonephila inaurata</taxon>
    </lineage>
</organism>
<reference evidence="5" key="1">
    <citation type="submission" date="2020-08" db="EMBL/GenBank/DDBJ databases">
        <title>Multicomponent nature underlies the extraordinary mechanical properties of spider dragline silk.</title>
        <authorList>
            <person name="Kono N."/>
            <person name="Nakamura H."/>
            <person name="Mori M."/>
            <person name="Yoshida Y."/>
            <person name="Ohtoshi R."/>
            <person name="Malay A.D."/>
            <person name="Moran D.A.P."/>
            <person name="Tomita M."/>
            <person name="Numata K."/>
            <person name="Arakawa K."/>
        </authorList>
    </citation>
    <scope>NUCLEOTIDE SEQUENCE</scope>
</reference>
<comment type="caution">
    <text evidence="5">The sequence shown here is derived from an EMBL/GenBank/DDBJ whole genome shotgun (WGS) entry which is preliminary data.</text>
</comment>
<accession>A0A8X6YEB4</accession>
<sequence>MLALPMAVTHPYNYENDRMYDSNPDLMDQNSLPALQGEPLKHSQSMVLPDVSQKCDLDAVHQSRTKSFGIELDDFLPRNMDPAKNSYGSLEISDAEAISSIYRGHESMTKVLTHRKKYLQSVMRIWKTEGPIAGLTSAIHMSDSAILVDILTLLITKPSSWTLDMCQLLLPVICDLLKSKYET</sequence>